<accession>A0A9P4JJX8</accession>
<dbReference type="AlphaFoldDB" id="A0A9P4JJX8"/>
<protein>
    <recommendedName>
        <fullName evidence="4">Biotrophy-associated secreted protein 2</fullName>
    </recommendedName>
</protein>
<evidence type="ECO:0000256" key="1">
    <source>
        <dbReference type="SAM" id="SignalP"/>
    </source>
</evidence>
<feature type="chain" id="PRO_5040443732" description="Biotrophy-associated secreted protein 2" evidence="1">
    <location>
        <begin position="22"/>
        <end position="171"/>
    </location>
</feature>
<keyword evidence="1" id="KW-0732">Signal</keyword>
<evidence type="ECO:0000313" key="2">
    <source>
        <dbReference type="EMBL" id="KAF2197878.1"/>
    </source>
</evidence>
<evidence type="ECO:0008006" key="4">
    <source>
        <dbReference type="Google" id="ProtNLM"/>
    </source>
</evidence>
<dbReference type="OrthoDB" id="2132010at2759"/>
<comment type="caution">
    <text evidence="2">The sequence shown here is derived from an EMBL/GenBank/DDBJ whole genome shotgun (WGS) entry which is preliminary data.</text>
</comment>
<organism evidence="2 3">
    <name type="scientific">Delitschia confertaspora ATCC 74209</name>
    <dbReference type="NCBI Taxonomy" id="1513339"/>
    <lineage>
        <taxon>Eukaryota</taxon>
        <taxon>Fungi</taxon>
        <taxon>Dikarya</taxon>
        <taxon>Ascomycota</taxon>
        <taxon>Pezizomycotina</taxon>
        <taxon>Dothideomycetes</taxon>
        <taxon>Pleosporomycetidae</taxon>
        <taxon>Pleosporales</taxon>
        <taxon>Delitschiaceae</taxon>
        <taxon>Delitschia</taxon>
    </lineage>
</organism>
<dbReference type="Proteomes" id="UP000799536">
    <property type="component" value="Unassembled WGS sequence"/>
</dbReference>
<proteinExistence type="predicted"/>
<reference evidence="2" key="1">
    <citation type="journal article" date="2020" name="Stud. Mycol.">
        <title>101 Dothideomycetes genomes: a test case for predicting lifestyles and emergence of pathogens.</title>
        <authorList>
            <person name="Haridas S."/>
            <person name="Albert R."/>
            <person name="Binder M."/>
            <person name="Bloem J."/>
            <person name="Labutti K."/>
            <person name="Salamov A."/>
            <person name="Andreopoulos B."/>
            <person name="Baker S."/>
            <person name="Barry K."/>
            <person name="Bills G."/>
            <person name="Bluhm B."/>
            <person name="Cannon C."/>
            <person name="Castanera R."/>
            <person name="Culley D."/>
            <person name="Daum C."/>
            <person name="Ezra D."/>
            <person name="Gonzalez J."/>
            <person name="Henrissat B."/>
            <person name="Kuo A."/>
            <person name="Liang C."/>
            <person name="Lipzen A."/>
            <person name="Lutzoni F."/>
            <person name="Magnuson J."/>
            <person name="Mondo S."/>
            <person name="Nolan M."/>
            <person name="Ohm R."/>
            <person name="Pangilinan J."/>
            <person name="Park H.-J."/>
            <person name="Ramirez L."/>
            <person name="Alfaro M."/>
            <person name="Sun H."/>
            <person name="Tritt A."/>
            <person name="Yoshinaga Y."/>
            <person name="Zwiers L.-H."/>
            <person name="Turgeon B."/>
            <person name="Goodwin S."/>
            <person name="Spatafora J."/>
            <person name="Crous P."/>
            <person name="Grigoriev I."/>
        </authorList>
    </citation>
    <scope>NUCLEOTIDE SEQUENCE</scope>
    <source>
        <strain evidence="2">ATCC 74209</strain>
    </source>
</reference>
<evidence type="ECO:0000313" key="3">
    <source>
        <dbReference type="Proteomes" id="UP000799536"/>
    </source>
</evidence>
<dbReference type="EMBL" id="ML994190">
    <property type="protein sequence ID" value="KAF2197878.1"/>
    <property type="molecule type" value="Genomic_DNA"/>
</dbReference>
<gene>
    <name evidence="2" type="ORF">GQ43DRAFT_443848</name>
</gene>
<keyword evidence="3" id="KW-1185">Reference proteome</keyword>
<name>A0A9P4JJX8_9PLEO</name>
<sequence length="171" mass="17302">MAPFFKTFALLNFALLGAVQGKQFITGDCLSDAECEQGCCAFNTGKCAGPIIAQERDGGCGFGDAQPNANAAIALGFNGLAGGGNTAAPPAQAPSAETNNRAGTQFITQPCTSDTDCGSGCCGFTTGKCAGAIIAQERDGGCGFGNAKPNDDAAQKLRGSRLGKRGVVYWM</sequence>
<feature type="signal peptide" evidence="1">
    <location>
        <begin position="1"/>
        <end position="21"/>
    </location>
</feature>